<dbReference type="GO" id="GO:0009055">
    <property type="term" value="F:electron transfer activity"/>
    <property type="evidence" value="ECO:0007669"/>
    <property type="project" value="InterPro"/>
</dbReference>
<feature type="compositionally biased region" description="Low complexity" evidence="3">
    <location>
        <begin position="144"/>
        <end position="153"/>
    </location>
</feature>
<evidence type="ECO:0000256" key="4">
    <source>
        <dbReference type="SAM" id="SignalP"/>
    </source>
</evidence>
<dbReference type="GO" id="GO:0046872">
    <property type="term" value="F:metal ion binding"/>
    <property type="evidence" value="ECO:0007669"/>
    <property type="project" value="UniProtKB-KW"/>
</dbReference>
<dbReference type="Pfam" id="PF02298">
    <property type="entry name" value="Cu_bind_like"/>
    <property type="match status" value="1"/>
</dbReference>
<comment type="caution">
    <text evidence="6">The sequence shown here is derived from an EMBL/GenBank/DDBJ whole genome shotgun (WGS) entry which is preliminary data.</text>
</comment>
<dbReference type="OrthoDB" id="686200at2759"/>
<evidence type="ECO:0000259" key="5">
    <source>
        <dbReference type="PROSITE" id="PS51485"/>
    </source>
</evidence>
<feature type="compositionally biased region" description="Pro residues" evidence="3">
    <location>
        <begin position="134"/>
        <end position="143"/>
    </location>
</feature>
<evidence type="ECO:0000256" key="1">
    <source>
        <dbReference type="ARBA" id="ARBA00022723"/>
    </source>
</evidence>
<dbReference type="SUPFAM" id="SSF49503">
    <property type="entry name" value="Cupredoxins"/>
    <property type="match status" value="1"/>
</dbReference>
<dbReference type="PANTHER" id="PTHR33021">
    <property type="entry name" value="BLUE COPPER PROTEIN"/>
    <property type="match status" value="1"/>
</dbReference>
<keyword evidence="2" id="KW-0325">Glycoprotein</keyword>
<dbReference type="PROSITE" id="PS51485">
    <property type="entry name" value="PHYTOCYANIN"/>
    <property type="match status" value="1"/>
</dbReference>
<keyword evidence="4" id="KW-0732">Signal</keyword>
<dbReference type="PANTHER" id="PTHR33021:SF350">
    <property type="entry name" value="UCLACYANIN-2"/>
    <property type="match status" value="1"/>
</dbReference>
<evidence type="ECO:0000256" key="3">
    <source>
        <dbReference type="SAM" id="MobiDB-lite"/>
    </source>
</evidence>
<feature type="signal peptide" evidence="4">
    <location>
        <begin position="1"/>
        <end position="19"/>
    </location>
</feature>
<accession>A0A830C2W3</accession>
<feature type="region of interest" description="Disordered" evidence="3">
    <location>
        <begin position="115"/>
        <end position="154"/>
    </location>
</feature>
<evidence type="ECO:0000313" key="7">
    <source>
        <dbReference type="Proteomes" id="UP000653305"/>
    </source>
</evidence>
<keyword evidence="7" id="KW-1185">Reference proteome</keyword>
<reference evidence="6" key="1">
    <citation type="submission" date="2020-07" db="EMBL/GenBank/DDBJ databases">
        <title>Ethylene signaling mediates host invasion by parasitic plants.</title>
        <authorList>
            <person name="Yoshida S."/>
        </authorList>
    </citation>
    <scope>NUCLEOTIDE SEQUENCE</scope>
    <source>
        <strain evidence="6">Okayama</strain>
    </source>
</reference>
<feature type="domain" description="Phytocyanin" evidence="5">
    <location>
        <begin position="20"/>
        <end position="115"/>
    </location>
</feature>
<organism evidence="6 7">
    <name type="scientific">Phtheirospermum japonicum</name>
    <dbReference type="NCBI Taxonomy" id="374723"/>
    <lineage>
        <taxon>Eukaryota</taxon>
        <taxon>Viridiplantae</taxon>
        <taxon>Streptophyta</taxon>
        <taxon>Embryophyta</taxon>
        <taxon>Tracheophyta</taxon>
        <taxon>Spermatophyta</taxon>
        <taxon>Magnoliopsida</taxon>
        <taxon>eudicotyledons</taxon>
        <taxon>Gunneridae</taxon>
        <taxon>Pentapetalae</taxon>
        <taxon>asterids</taxon>
        <taxon>lamiids</taxon>
        <taxon>Lamiales</taxon>
        <taxon>Orobanchaceae</taxon>
        <taxon>Orobanchaceae incertae sedis</taxon>
        <taxon>Phtheirospermum</taxon>
    </lineage>
</organism>
<dbReference type="EMBL" id="BMAC01000219">
    <property type="protein sequence ID" value="GFP90513.1"/>
    <property type="molecule type" value="Genomic_DNA"/>
</dbReference>
<name>A0A830C2W3_9LAMI</name>
<evidence type="ECO:0000313" key="6">
    <source>
        <dbReference type="EMBL" id="GFP90513.1"/>
    </source>
</evidence>
<gene>
    <name evidence="6" type="ORF">PHJA_001195200</name>
</gene>
<keyword evidence="1" id="KW-0479">Metal-binding</keyword>
<protein>
    <submittedName>
        <fullName evidence="6">Uclacyanin-3</fullName>
    </submittedName>
</protein>
<dbReference type="GO" id="GO:0005886">
    <property type="term" value="C:plasma membrane"/>
    <property type="evidence" value="ECO:0007669"/>
    <property type="project" value="TreeGrafter"/>
</dbReference>
<dbReference type="InterPro" id="IPR008972">
    <property type="entry name" value="Cupredoxin"/>
</dbReference>
<dbReference type="Gene3D" id="2.60.40.420">
    <property type="entry name" value="Cupredoxins - blue copper proteins"/>
    <property type="match status" value="1"/>
</dbReference>
<sequence>MVKAIALVVLLLISPAAYAVTHTVGDSSGWTTGFDYATWASGKNFAVGDTLVFTYGPSHAVDEVSQGGCNTANPLGSYTSSPTTINLNTTGTRYFICPRSNHCSQGQRLTVTVAAAGSTSPPPTGGSAPSTPAGTPPATPGTPPSTAGAAAATIGCRHFGRRRWS</sequence>
<dbReference type="InterPro" id="IPR039391">
    <property type="entry name" value="Phytocyanin-like"/>
</dbReference>
<proteinExistence type="predicted"/>
<evidence type="ECO:0000256" key="2">
    <source>
        <dbReference type="ARBA" id="ARBA00023180"/>
    </source>
</evidence>
<dbReference type="FunFam" id="2.60.40.420:FF:000003">
    <property type="entry name" value="Blue copper"/>
    <property type="match status" value="1"/>
</dbReference>
<feature type="compositionally biased region" description="Low complexity" evidence="3">
    <location>
        <begin position="115"/>
        <end position="133"/>
    </location>
</feature>
<dbReference type="Proteomes" id="UP000653305">
    <property type="component" value="Unassembled WGS sequence"/>
</dbReference>
<dbReference type="AlphaFoldDB" id="A0A830C2W3"/>
<dbReference type="InterPro" id="IPR003245">
    <property type="entry name" value="Phytocyanin_dom"/>
</dbReference>
<dbReference type="CDD" id="cd04216">
    <property type="entry name" value="Phytocyanin"/>
    <property type="match status" value="1"/>
</dbReference>
<feature type="chain" id="PRO_5033057809" evidence="4">
    <location>
        <begin position="20"/>
        <end position="165"/>
    </location>
</feature>